<organism evidence="2 3">
    <name type="scientific">Mycena rosella</name>
    <name type="common">Pink bonnet</name>
    <name type="synonym">Agaricus rosellus</name>
    <dbReference type="NCBI Taxonomy" id="1033263"/>
    <lineage>
        <taxon>Eukaryota</taxon>
        <taxon>Fungi</taxon>
        <taxon>Dikarya</taxon>
        <taxon>Basidiomycota</taxon>
        <taxon>Agaricomycotina</taxon>
        <taxon>Agaricomycetes</taxon>
        <taxon>Agaricomycetidae</taxon>
        <taxon>Agaricales</taxon>
        <taxon>Marasmiineae</taxon>
        <taxon>Mycenaceae</taxon>
        <taxon>Mycena</taxon>
    </lineage>
</organism>
<dbReference type="AlphaFoldDB" id="A0AAD7FZG6"/>
<protein>
    <submittedName>
        <fullName evidence="2">Uncharacterized protein</fullName>
    </submittedName>
</protein>
<keyword evidence="3" id="KW-1185">Reference proteome</keyword>
<sequence length="429" mass="47561">MLGPTLEIIPQLLIIPVILFVVGLLDAIFTRILGLEVLPTPIAAASGLSLFFITGITAFLVFALVHASSRHDSSPFQSTLARFISNVIDKAFGVDPRMRGVKRGRIRELYTRNIYHEIVQATHDDETLDKAVTALGTLGWRSWSDNLNNTFVHLLSPEASIRCNQTAARVIVDLEELFKSNGSTRLLLSDLARAAYRRAENNRPATLWTSTYIKAYAVIARAFRKDYPPVLCILGSDYATRPTKRLMSMDDLLLDIFFDYIDLVSPDGFPTPPMVQLFEPDFIVPRNVLRFIDRPYISLEEFESGSRDNRISVIISLLMAAKTPAVVMAAAREQIIEGGFSGIMVDFLVVKAVLQLPEESAEWQDTHMLEGLCSLCLDVAKSRSHRNHIPATVNATLTRLPPTGAASTALTGLLADLRQSHDPAQIWAS</sequence>
<keyword evidence="1" id="KW-0472">Membrane</keyword>
<gene>
    <name evidence="2" type="ORF">B0H17DRAFT_1103732</name>
</gene>
<keyword evidence="1" id="KW-0812">Transmembrane</keyword>
<accession>A0AAD7FZG6</accession>
<evidence type="ECO:0000256" key="1">
    <source>
        <dbReference type="SAM" id="Phobius"/>
    </source>
</evidence>
<reference evidence="2" key="1">
    <citation type="submission" date="2023-03" db="EMBL/GenBank/DDBJ databases">
        <title>Massive genome expansion in bonnet fungi (Mycena s.s.) driven by repeated elements and novel gene families across ecological guilds.</title>
        <authorList>
            <consortium name="Lawrence Berkeley National Laboratory"/>
            <person name="Harder C.B."/>
            <person name="Miyauchi S."/>
            <person name="Viragh M."/>
            <person name="Kuo A."/>
            <person name="Thoen E."/>
            <person name="Andreopoulos B."/>
            <person name="Lu D."/>
            <person name="Skrede I."/>
            <person name="Drula E."/>
            <person name="Henrissat B."/>
            <person name="Morin E."/>
            <person name="Kohler A."/>
            <person name="Barry K."/>
            <person name="LaButti K."/>
            <person name="Morin E."/>
            <person name="Salamov A."/>
            <person name="Lipzen A."/>
            <person name="Mereny Z."/>
            <person name="Hegedus B."/>
            <person name="Baldrian P."/>
            <person name="Stursova M."/>
            <person name="Weitz H."/>
            <person name="Taylor A."/>
            <person name="Grigoriev I.V."/>
            <person name="Nagy L.G."/>
            <person name="Martin F."/>
            <person name="Kauserud H."/>
        </authorList>
    </citation>
    <scope>NUCLEOTIDE SEQUENCE</scope>
    <source>
        <strain evidence="2">CBHHK067</strain>
    </source>
</reference>
<keyword evidence="1" id="KW-1133">Transmembrane helix</keyword>
<dbReference type="EMBL" id="JARKIE010000391">
    <property type="protein sequence ID" value="KAJ7645827.1"/>
    <property type="molecule type" value="Genomic_DNA"/>
</dbReference>
<dbReference type="Proteomes" id="UP001221757">
    <property type="component" value="Unassembled WGS sequence"/>
</dbReference>
<proteinExistence type="predicted"/>
<evidence type="ECO:0000313" key="2">
    <source>
        <dbReference type="EMBL" id="KAJ7645827.1"/>
    </source>
</evidence>
<feature type="transmembrane region" description="Helical" evidence="1">
    <location>
        <begin position="42"/>
        <end position="65"/>
    </location>
</feature>
<name>A0AAD7FZG6_MYCRO</name>
<evidence type="ECO:0000313" key="3">
    <source>
        <dbReference type="Proteomes" id="UP001221757"/>
    </source>
</evidence>
<comment type="caution">
    <text evidence="2">The sequence shown here is derived from an EMBL/GenBank/DDBJ whole genome shotgun (WGS) entry which is preliminary data.</text>
</comment>
<feature type="transmembrane region" description="Helical" evidence="1">
    <location>
        <begin position="12"/>
        <end position="30"/>
    </location>
</feature>